<proteinExistence type="predicted"/>
<accession>A0A3M6WTI7</accession>
<sequence>MWTDLLHHASSIYHSIHHLAHTITDAHDEMAASPYERAKESVEFLRLKLPEQLAFPRVAIVCGSGLGGLAQTVNDGEAVMHKTTAGVNLANHVQSSRS</sequence>
<organism evidence="1 2">
    <name type="scientific">Hortaea werneckii</name>
    <name type="common">Black yeast</name>
    <name type="synonym">Cladosporium werneckii</name>
    <dbReference type="NCBI Taxonomy" id="91943"/>
    <lineage>
        <taxon>Eukaryota</taxon>
        <taxon>Fungi</taxon>
        <taxon>Dikarya</taxon>
        <taxon>Ascomycota</taxon>
        <taxon>Pezizomycotina</taxon>
        <taxon>Dothideomycetes</taxon>
        <taxon>Dothideomycetidae</taxon>
        <taxon>Mycosphaerellales</taxon>
        <taxon>Teratosphaeriaceae</taxon>
        <taxon>Hortaea</taxon>
    </lineage>
</organism>
<dbReference type="Proteomes" id="UP000282582">
    <property type="component" value="Unassembled WGS sequence"/>
</dbReference>
<name>A0A3M6WTI7_HORWE</name>
<dbReference type="Gene3D" id="3.40.50.1580">
    <property type="entry name" value="Nucleoside phosphorylase domain"/>
    <property type="match status" value="1"/>
</dbReference>
<reference evidence="1 2" key="1">
    <citation type="journal article" date="2018" name="BMC Genomics">
        <title>Genomic evidence for intraspecific hybridization in a clonal and extremely halotolerant yeast.</title>
        <authorList>
            <person name="Gostincar C."/>
            <person name="Stajich J.E."/>
            <person name="Zupancic J."/>
            <person name="Zalar P."/>
            <person name="Gunde-Cimerman N."/>
        </authorList>
    </citation>
    <scope>NUCLEOTIDE SEQUENCE [LARGE SCALE GENOMIC DNA]</scope>
    <source>
        <strain evidence="1 2">EXF-6654</strain>
    </source>
</reference>
<evidence type="ECO:0000313" key="1">
    <source>
        <dbReference type="EMBL" id="RMX81945.1"/>
    </source>
</evidence>
<dbReference type="GO" id="GO:0009116">
    <property type="term" value="P:nucleoside metabolic process"/>
    <property type="evidence" value="ECO:0007669"/>
    <property type="project" value="InterPro"/>
</dbReference>
<dbReference type="InterPro" id="IPR035994">
    <property type="entry name" value="Nucleoside_phosphorylase_sf"/>
</dbReference>
<dbReference type="GO" id="GO:0003824">
    <property type="term" value="F:catalytic activity"/>
    <property type="evidence" value="ECO:0007669"/>
    <property type="project" value="InterPro"/>
</dbReference>
<dbReference type="EMBL" id="QWIK01002910">
    <property type="protein sequence ID" value="RMX81945.1"/>
    <property type="molecule type" value="Genomic_DNA"/>
</dbReference>
<gene>
    <name evidence="1" type="ORF">D0868_15901</name>
</gene>
<evidence type="ECO:0000313" key="2">
    <source>
        <dbReference type="Proteomes" id="UP000282582"/>
    </source>
</evidence>
<comment type="caution">
    <text evidence="1">The sequence shown here is derived from an EMBL/GenBank/DDBJ whole genome shotgun (WGS) entry which is preliminary data.</text>
</comment>
<dbReference type="VEuPathDB" id="FungiDB:BTJ68_02785"/>
<protein>
    <submittedName>
        <fullName evidence="1">Uncharacterized protein</fullName>
    </submittedName>
</protein>
<dbReference type="AlphaFoldDB" id="A0A3M6WTI7"/>